<keyword evidence="1" id="KW-1133">Transmembrane helix</keyword>
<name>A0AA38P7S9_9AGAR</name>
<evidence type="ECO:0000313" key="2">
    <source>
        <dbReference type="EMBL" id="KAJ3837685.1"/>
    </source>
</evidence>
<dbReference type="InterPro" id="IPR008949">
    <property type="entry name" value="Isoprenoid_synthase_dom_sf"/>
</dbReference>
<organism evidence="2 3">
    <name type="scientific">Lentinula raphanica</name>
    <dbReference type="NCBI Taxonomy" id="153919"/>
    <lineage>
        <taxon>Eukaryota</taxon>
        <taxon>Fungi</taxon>
        <taxon>Dikarya</taxon>
        <taxon>Basidiomycota</taxon>
        <taxon>Agaricomycotina</taxon>
        <taxon>Agaricomycetes</taxon>
        <taxon>Agaricomycetidae</taxon>
        <taxon>Agaricales</taxon>
        <taxon>Marasmiineae</taxon>
        <taxon>Omphalotaceae</taxon>
        <taxon>Lentinula</taxon>
    </lineage>
</organism>
<gene>
    <name evidence="2" type="ORF">F5878DRAFT_725886</name>
</gene>
<sequence>MVAGPFLDEAAVGKCRDAILETMRVLGINPSTIVPFDKTPTFKPFLAECVKVARQRGYLVDGLAFQEKHIHIGAAVGHYTYLHHKGTGKSHDIPVLSSLIMAFYYCIDDYCFEAQSVAEFGARLAAGRPQREKGLDDLAALTAEVVEMYGPITGDLLSASTQAYVMGNHLEREMCGTSSQWQVNKHAPIFPTIMKTMTSAATTLFLLSFPCDVPSVDYIQSLPDGILVHDYTADIMSYYKEAIEGEFNRVEQAAQMHGVSGPEMLEEFVRKMTISHERASRVLSSSDPSGKLLSCYQQTIVGFIVFQALHPRYKITDLLGVSTSSSYAFGPQRKPESKSVATASRFASLPSRGLRVARGFINSLSVYIFVIILSSYLSIMWYPILISKFVVLAK</sequence>
<keyword evidence="3" id="KW-1185">Reference proteome</keyword>
<proteinExistence type="predicted"/>
<dbReference type="EMBL" id="MU806229">
    <property type="protein sequence ID" value="KAJ3837685.1"/>
    <property type="molecule type" value="Genomic_DNA"/>
</dbReference>
<accession>A0AA38P7S9</accession>
<keyword evidence="1" id="KW-0812">Transmembrane</keyword>
<keyword evidence="1" id="KW-0472">Membrane</keyword>
<feature type="transmembrane region" description="Helical" evidence="1">
    <location>
        <begin position="364"/>
        <end position="385"/>
    </location>
</feature>
<dbReference type="SUPFAM" id="SSF48576">
    <property type="entry name" value="Terpenoid synthases"/>
    <property type="match status" value="1"/>
</dbReference>
<comment type="caution">
    <text evidence="2">The sequence shown here is derived from an EMBL/GenBank/DDBJ whole genome shotgun (WGS) entry which is preliminary data.</text>
</comment>
<protein>
    <recommendedName>
        <fullName evidence="4">Terpenoid synthase</fullName>
    </recommendedName>
</protein>
<dbReference type="AlphaFoldDB" id="A0AA38P7S9"/>
<evidence type="ECO:0008006" key="4">
    <source>
        <dbReference type="Google" id="ProtNLM"/>
    </source>
</evidence>
<evidence type="ECO:0000313" key="3">
    <source>
        <dbReference type="Proteomes" id="UP001163846"/>
    </source>
</evidence>
<dbReference type="Gene3D" id="1.10.600.10">
    <property type="entry name" value="Farnesyl Diphosphate Synthase"/>
    <property type="match status" value="1"/>
</dbReference>
<evidence type="ECO:0000256" key="1">
    <source>
        <dbReference type="SAM" id="Phobius"/>
    </source>
</evidence>
<reference evidence="2" key="1">
    <citation type="submission" date="2022-08" db="EMBL/GenBank/DDBJ databases">
        <authorList>
            <consortium name="DOE Joint Genome Institute"/>
            <person name="Min B."/>
            <person name="Riley R."/>
            <person name="Sierra-Patev S."/>
            <person name="Naranjo-Ortiz M."/>
            <person name="Looney B."/>
            <person name="Konkel Z."/>
            <person name="Slot J.C."/>
            <person name="Sakamoto Y."/>
            <person name="Steenwyk J.L."/>
            <person name="Rokas A."/>
            <person name="Carro J."/>
            <person name="Camarero S."/>
            <person name="Ferreira P."/>
            <person name="Molpeceres G."/>
            <person name="Ruiz-Duenas F.J."/>
            <person name="Serrano A."/>
            <person name="Henrissat B."/>
            <person name="Drula E."/>
            <person name="Hughes K.W."/>
            <person name="Mata J.L."/>
            <person name="Ishikawa N.K."/>
            <person name="Vargas-Isla R."/>
            <person name="Ushijima S."/>
            <person name="Smith C.A."/>
            <person name="Ahrendt S."/>
            <person name="Andreopoulos W."/>
            <person name="He G."/>
            <person name="Labutti K."/>
            <person name="Lipzen A."/>
            <person name="Ng V."/>
            <person name="Sandor L."/>
            <person name="Barry K."/>
            <person name="Martinez A.T."/>
            <person name="Xiao Y."/>
            <person name="Gibbons J.G."/>
            <person name="Terashima K."/>
            <person name="Hibbett D.S."/>
            <person name="Grigoriev I.V."/>
        </authorList>
    </citation>
    <scope>NUCLEOTIDE SEQUENCE</scope>
    <source>
        <strain evidence="2">TFB9207</strain>
    </source>
</reference>
<dbReference type="Proteomes" id="UP001163846">
    <property type="component" value="Unassembled WGS sequence"/>
</dbReference>